<dbReference type="InterPro" id="IPR019470">
    <property type="entry name" value="Ubiq_cytC_Rdtase_Fe-S_su_TAT"/>
</dbReference>
<keyword evidence="7" id="KW-1185">Reference proteome</keyword>
<comment type="caution">
    <text evidence="6">The sequence shown here is derived from an EMBL/GenBank/DDBJ whole genome shotgun (WGS) entry which is preliminary data.</text>
</comment>
<dbReference type="InterPro" id="IPR043906">
    <property type="entry name" value="Gfo/Idh/MocA_OxRdtase_bact_C"/>
</dbReference>
<name>A0A7W9SQI4_ARMRO</name>
<dbReference type="PROSITE" id="PS51318">
    <property type="entry name" value="TAT"/>
    <property type="match status" value="1"/>
</dbReference>
<dbReference type="EMBL" id="JACHGW010000002">
    <property type="protein sequence ID" value="MBB6050348.1"/>
    <property type="molecule type" value="Genomic_DNA"/>
</dbReference>
<dbReference type="SUPFAM" id="SSF51735">
    <property type="entry name" value="NAD(P)-binding Rossmann-fold domains"/>
    <property type="match status" value="1"/>
</dbReference>
<evidence type="ECO:0000313" key="7">
    <source>
        <dbReference type="Proteomes" id="UP000520814"/>
    </source>
</evidence>
<dbReference type="AlphaFoldDB" id="A0A7W9SQI4"/>
<evidence type="ECO:0000259" key="5">
    <source>
        <dbReference type="Pfam" id="PF19051"/>
    </source>
</evidence>
<dbReference type="InterPro" id="IPR006311">
    <property type="entry name" value="TAT_signal"/>
</dbReference>
<dbReference type="InterPro" id="IPR050463">
    <property type="entry name" value="Gfo/Idh/MocA_oxidrdct_glycsds"/>
</dbReference>
<feature type="domain" description="Gfo/Idh/MocA-like oxidoreductase bacterial type C-terminal" evidence="5">
    <location>
        <begin position="263"/>
        <end position="495"/>
    </location>
</feature>
<dbReference type="RefSeq" id="WP_184197708.1">
    <property type="nucleotide sequence ID" value="NZ_JACHGW010000002.1"/>
</dbReference>
<dbReference type="Pfam" id="PF10399">
    <property type="entry name" value="UCR_Fe-S_N"/>
    <property type="match status" value="1"/>
</dbReference>
<reference evidence="6 7" key="1">
    <citation type="submission" date="2020-08" db="EMBL/GenBank/DDBJ databases">
        <title>Genomic Encyclopedia of Type Strains, Phase IV (KMG-IV): sequencing the most valuable type-strain genomes for metagenomic binning, comparative biology and taxonomic classification.</title>
        <authorList>
            <person name="Goeker M."/>
        </authorList>
    </citation>
    <scope>NUCLEOTIDE SEQUENCE [LARGE SCALE GENOMIC DNA]</scope>
    <source>
        <strain evidence="6 7">DSM 23562</strain>
    </source>
</reference>
<dbReference type="Gene3D" id="3.40.50.720">
    <property type="entry name" value="NAD(P)-binding Rossmann-like Domain"/>
    <property type="match status" value="1"/>
</dbReference>
<evidence type="ECO:0000313" key="6">
    <source>
        <dbReference type="EMBL" id="MBB6050348.1"/>
    </source>
</evidence>
<dbReference type="InterPro" id="IPR019546">
    <property type="entry name" value="TAT_signal_bac_arc"/>
</dbReference>
<dbReference type="Gene3D" id="3.30.360.10">
    <property type="entry name" value="Dihydrodipicolinate Reductase, domain 2"/>
    <property type="match status" value="1"/>
</dbReference>
<accession>A0A7W9SQI4</accession>
<dbReference type="PANTHER" id="PTHR43818">
    <property type="entry name" value="BCDNA.GH03377"/>
    <property type="match status" value="1"/>
</dbReference>
<evidence type="ECO:0000259" key="3">
    <source>
        <dbReference type="Pfam" id="PF01408"/>
    </source>
</evidence>
<feature type="domain" description="Gfo/Idh/MocA-like oxidoreductase N-terminal" evidence="3">
    <location>
        <begin position="95"/>
        <end position="221"/>
    </location>
</feature>
<sequence length="497" mass="54893">MDEKRTDVESSRRDFLKTATTVAGALVTGAAVTAEAEAAQGAAKPAAPAGGAKTAGKPQIPVSTIDAKAMTGGKFPMGTKLATGRAIGANDRITLGFVGVGTQGYNAHLRSYADKMQEWNVAPVAVCDPFDLYNTRAVDYIKTKNGGAPVLANRDYRKIIERSDIDAIVIATPEHWHGQIAVHAMQAGKHIYCEKPMTRYLDEAFQVYDVVKATKRVYQVGSQGCTDVRWHATAKAIREGKVGKLVMGQSSYTRNNRFGEWNYKIEKEISPETFDWELWLGSAPKRAWNFLGPAEVNIQPERADSGALFRRYRKYWDYSSGILSDLAPHRLHPFLIASGNPEFPTRVSSIGTHGVQNKDRDVADTSQIIAEFPSGWSMLFIGSTVNEQGLEDMFRGEKATVYFGNGVEVRPERPWTEEIEGEKIDTSAADLARFSRTENIPDHQKNWLESIRKNDPANCNANADLAIKVQTIISLAEMSQRLGKTMNFDPKTRKVTG</sequence>
<evidence type="ECO:0000259" key="4">
    <source>
        <dbReference type="Pfam" id="PF10399"/>
    </source>
</evidence>
<dbReference type="NCBIfam" id="TIGR01409">
    <property type="entry name" value="TAT_signal_seq"/>
    <property type="match status" value="1"/>
</dbReference>
<dbReference type="GO" id="GO:0008121">
    <property type="term" value="F:quinol-cytochrome-c reductase activity"/>
    <property type="evidence" value="ECO:0007669"/>
    <property type="project" value="InterPro"/>
</dbReference>
<proteinExistence type="inferred from homology"/>
<gene>
    <name evidence="6" type="ORF">HNQ39_002139</name>
</gene>
<dbReference type="Pfam" id="PF01408">
    <property type="entry name" value="GFO_IDH_MocA"/>
    <property type="match status" value="1"/>
</dbReference>
<organism evidence="6 7">
    <name type="scientific">Armatimonas rosea</name>
    <dbReference type="NCBI Taxonomy" id="685828"/>
    <lineage>
        <taxon>Bacteria</taxon>
        <taxon>Bacillati</taxon>
        <taxon>Armatimonadota</taxon>
        <taxon>Armatimonadia</taxon>
        <taxon>Armatimonadales</taxon>
        <taxon>Armatimonadaceae</taxon>
        <taxon>Armatimonas</taxon>
    </lineage>
</organism>
<dbReference type="Pfam" id="PF19051">
    <property type="entry name" value="GFO_IDH_MocA_C2"/>
    <property type="match status" value="1"/>
</dbReference>
<dbReference type="InterPro" id="IPR036291">
    <property type="entry name" value="NAD(P)-bd_dom_sf"/>
</dbReference>
<dbReference type="PANTHER" id="PTHR43818:SF5">
    <property type="entry name" value="OXIDOREDUCTASE FAMILY PROTEIN"/>
    <property type="match status" value="1"/>
</dbReference>
<evidence type="ECO:0000256" key="1">
    <source>
        <dbReference type="ARBA" id="ARBA00010651"/>
    </source>
</evidence>
<dbReference type="GO" id="GO:0000166">
    <property type="term" value="F:nucleotide binding"/>
    <property type="evidence" value="ECO:0007669"/>
    <property type="project" value="InterPro"/>
</dbReference>
<evidence type="ECO:0000256" key="2">
    <source>
        <dbReference type="ARBA" id="ARBA00016631"/>
    </source>
</evidence>
<feature type="domain" description="Ubiquitinol-cytochrome C reductase Fe-S subunit TAT signal" evidence="4">
    <location>
        <begin position="5"/>
        <end position="32"/>
    </location>
</feature>
<comment type="similarity">
    <text evidence="1">Belongs to the Rieske iron-sulfur protein family.</text>
</comment>
<protein>
    <recommendedName>
        <fullName evidence="2">Glycosyl hydrolase family 109 protein</fullName>
    </recommendedName>
</protein>
<dbReference type="SUPFAM" id="SSF55347">
    <property type="entry name" value="Glyceraldehyde-3-phosphate dehydrogenase-like, C-terminal domain"/>
    <property type="match status" value="1"/>
</dbReference>
<dbReference type="InterPro" id="IPR000683">
    <property type="entry name" value="Gfo/Idh/MocA-like_OxRdtase_N"/>
</dbReference>
<dbReference type="Gene3D" id="1.20.5.510">
    <property type="entry name" value="Single helix bin"/>
    <property type="match status" value="1"/>
</dbReference>
<dbReference type="Proteomes" id="UP000520814">
    <property type="component" value="Unassembled WGS sequence"/>
</dbReference>